<reference evidence="2 3" key="1">
    <citation type="submission" date="2012-08" db="EMBL/GenBank/DDBJ databases">
        <title>Oryza genome evolution.</title>
        <authorList>
            <person name="Wing R.A."/>
        </authorList>
    </citation>
    <scope>NUCLEOTIDE SEQUENCE</scope>
</reference>
<dbReference type="SUPFAM" id="SSF49562">
    <property type="entry name" value="C2 domain (Calcium/lipid-binding domain, CaLB)"/>
    <property type="match status" value="1"/>
</dbReference>
<dbReference type="AlphaFoldDB" id="A0A0D9VGH0"/>
<proteinExistence type="predicted"/>
<organism evidence="2 3">
    <name type="scientific">Leersia perrieri</name>
    <dbReference type="NCBI Taxonomy" id="77586"/>
    <lineage>
        <taxon>Eukaryota</taxon>
        <taxon>Viridiplantae</taxon>
        <taxon>Streptophyta</taxon>
        <taxon>Embryophyta</taxon>
        <taxon>Tracheophyta</taxon>
        <taxon>Spermatophyta</taxon>
        <taxon>Magnoliopsida</taxon>
        <taxon>Liliopsida</taxon>
        <taxon>Poales</taxon>
        <taxon>Poaceae</taxon>
        <taxon>BOP clade</taxon>
        <taxon>Oryzoideae</taxon>
        <taxon>Oryzeae</taxon>
        <taxon>Oryzinae</taxon>
        <taxon>Leersia</taxon>
    </lineage>
</organism>
<dbReference type="Proteomes" id="UP000032180">
    <property type="component" value="Chromosome 2"/>
</dbReference>
<feature type="region of interest" description="Disordered" evidence="1">
    <location>
        <begin position="49"/>
        <end position="77"/>
    </location>
</feature>
<reference evidence="3" key="2">
    <citation type="submission" date="2013-12" db="EMBL/GenBank/DDBJ databases">
        <authorList>
            <person name="Yu Y."/>
            <person name="Lee S."/>
            <person name="de Baynast K."/>
            <person name="Wissotski M."/>
            <person name="Liu L."/>
            <person name="Talag J."/>
            <person name="Goicoechea J."/>
            <person name="Angelova A."/>
            <person name="Jetty R."/>
            <person name="Kudrna D."/>
            <person name="Golser W."/>
            <person name="Rivera L."/>
            <person name="Zhang J."/>
            <person name="Wing R."/>
        </authorList>
    </citation>
    <scope>NUCLEOTIDE SEQUENCE</scope>
</reference>
<feature type="compositionally biased region" description="Basic residues" evidence="1">
    <location>
        <begin position="56"/>
        <end position="65"/>
    </location>
</feature>
<evidence type="ECO:0000313" key="2">
    <source>
        <dbReference type="EnsemblPlants" id="LPERR02G14750.1"/>
    </source>
</evidence>
<dbReference type="STRING" id="77586.A0A0D9VGH0"/>
<sequence>MDRWWVARRRRAEPAAIDITWVSCRGVRSSVPFHTPCLYASIYLHHPSPSSSSSHGGRRHHHRVKTATDRTGGSNPEWDAPLRLYLSSSSPASDGKGEEEEEEVLVRFELKSEVAVLGDVLTATAAVPVAELVADGRTRRVSYQLVGNDGKHPNGVISFSYAFHVGGGADDDRSTCTTSSSSSSCRDGGELFTPPTASREIALPAPTMYPVIDWSPTEQVIPLLLYPPPAKDRATTTAVKGSSCYAYGYPPPPPMTPPVEPFAVFPPPSPACGGVYPPTATTVREPVSSGGLYPRVDLDPVSCCYPPPTATLYGAGGCGYAAAPEWDGRCLHG</sequence>
<name>A0A0D9VGH0_9ORYZ</name>
<dbReference type="Gramene" id="LPERR02G14750.1">
    <property type="protein sequence ID" value="LPERR02G14750.1"/>
    <property type="gene ID" value="LPERR02G14750"/>
</dbReference>
<dbReference type="eggNOG" id="ENOG502R5TZ">
    <property type="taxonomic scope" value="Eukaryota"/>
</dbReference>
<accession>A0A0D9VGH0</accession>
<dbReference type="PANTHER" id="PTHR32246:SF21">
    <property type="entry name" value="OS02G0518000 PROTEIN"/>
    <property type="match status" value="1"/>
</dbReference>
<protein>
    <recommendedName>
        <fullName evidence="4">C2 domain-containing protein</fullName>
    </recommendedName>
</protein>
<feature type="region of interest" description="Disordered" evidence="1">
    <location>
        <begin position="171"/>
        <end position="191"/>
    </location>
</feature>
<evidence type="ECO:0008006" key="4">
    <source>
        <dbReference type="Google" id="ProtNLM"/>
    </source>
</evidence>
<reference evidence="2" key="3">
    <citation type="submission" date="2015-04" db="UniProtKB">
        <authorList>
            <consortium name="EnsemblPlants"/>
        </authorList>
    </citation>
    <scope>IDENTIFICATION</scope>
</reference>
<evidence type="ECO:0000313" key="3">
    <source>
        <dbReference type="Proteomes" id="UP000032180"/>
    </source>
</evidence>
<keyword evidence="3" id="KW-1185">Reference proteome</keyword>
<dbReference type="EnsemblPlants" id="LPERR02G14750.1">
    <property type="protein sequence ID" value="LPERR02G14750.1"/>
    <property type="gene ID" value="LPERR02G14750"/>
</dbReference>
<dbReference type="HOGENOM" id="CLU_070699_0_0_1"/>
<dbReference type="Gene3D" id="2.60.40.150">
    <property type="entry name" value="C2 domain"/>
    <property type="match status" value="1"/>
</dbReference>
<evidence type="ECO:0000256" key="1">
    <source>
        <dbReference type="SAM" id="MobiDB-lite"/>
    </source>
</evidence>
<feature type="compositionally biased region" description="Low complexity" evidence="1">
    <location>
        <begin position="175"/>
        <end position="186"/>
    </location>
</feature>
<dbReference type="PANTHER" id="PTHR32246">
    <property type="entry name" value="INGRESSION PROTEIN FIC1"/>
    <property type="match status" value="1"/>
</dbReference>
<dbReference type="InterPro" id="IPR035892">
    <property type="entry name" value="C2_domain_sf"/>
</dbReference>